<organism evidence="7 8">
    <name type="scientific">Sulfuriferula multivorans</name>
    <dbReference type="NCBI Taxonomy" id="1559896"/>
    <lineage>
        <taxon>Bacteria</taxon>
        <taxon>Pseudomonadati</taxon>
        <taxon>Pseudomonadota</taxon>
        <taxon>Betaproteobacteria</taxon>
        <taxon>Nitrosomonadales</taxon>
        <taxon>Sulfuricellaceae</taxon>
        <taxon>Sulfuriferula</taxon>
    </lineage>
</organism>
<evidence type="ECO:0000256" key="5">
    <source>
        <dbReference type="ARBA" id="ARBA00022840"/>
    </source>
</evidence>
<accession>A0A401JGF5</accession>
<evidence type="ECO:0000313" key="7">
    <source>
        <dbReference type="EMBL" id="GBL46706.1"/>
    </source>
</evidence>
<dbReference type="GO" id="GO:0005524">
    <property type="term" value="F:ATP binding"/>
    <property type="evidence" value="ECO:0007669"/>
    <property type="project" value="UniProtKB-KW"/>
</dbReference>
<keyword evidence="4" id="KW-0547">Nucleotide-binding</keyword>
<dbReference type="CDD" id="cd03230">
    <property type="entry name" value="ABC_DR_subfamily_A"/>
    <property type="match status" value="1"/>
</dbReference>
<dbReference type="InterPro" id="IPR003593">
    <property type="entry name" value="AAA+_ATPase"/>
</dbReference>
<keyword evidence="3" id="KW-1003">Cell membrane</keyword>
<evidence type="ECO:0000256" key="1">
    <source>
        <dbReference type="ARBA" id="ARBA00005417"/>
    </source>
</evidence>
<dbReference type="Pfam" id="PF00005">
    <property type="entry name" value="ABC_tran"/>
    <property type="match status" value="1"/>
</dbReference>
<dbReference type="Gene3D" id="3.40.50.300">
    <property type="entry name" value="P-loop containing nucleotide triphosphate hydrolases"/>
    <property type="match status" value="1"/>
</dbReference>
<dbReference type="GO" id="GO:0016887">
    <property type="term" value="F:ATP hydrolysis activity"/>
    <property type="evidence" value="ECO:0007669"/>
    <property type="project" value="InterPro"/>
</dbReference>
<dbReference type="PANTHER" id="PTHR43335:SF4">
    <property type="entry name" value="ABC TRANSPORTER, ATP-BINDING PROTEIN"/>
    <property type="match status" value="1"/>
</dbReference>
<dbReference type="AlphaFoldDB" id="A0A401JGF5"/>
<evidence type="ECO:0000313" key="8">
    <source>
        <dbReference type="Proteomes" id="UP000286806"/>
    </source>
</evidence>
<dbReference type="SMART" id="SM00382">
    <property type="entry name" value="AAA"/>
    <property type="match status" value="1"/>
</dbReference>
<evidence type="ECO:0000256" key="4">
    <source>
        <dbReference type="ARBA" id="ARBA00022741"/>
    </source>
</evidence>
<reference evidence="7 8" key="1">
    <citation type="journal article" date="2019" name="Front. Microbiol.">
        <title>Genomes of Neutrophilic Sulfur-Oxidizing Chemolithoautotrophs Representing 9 Proteobacterial Species From 8 Genera.</title>
        <authorList>
            <person name="Watanabe T."/>
            <person name="Kojima H."/>
            <person name="Umezawa K."/>
            <person name="Hori C."/>
            <person name="Takasuka T.E."/>
            <person name="Kato Y."/>
            <person name="Fukui M."/>
        </authorList>
    </citation>
    <scope>NUCLEOTIDE SEQUENCE [LARGE SCALE GENOMIC DNA]</scope>
    <source>
        <strain evidence="7 8">TTN</strain>
    </source>
</reference>
<comment type="caution">
    <text evidence="7">The sequence shown here is derived from an EMBL/GenBank/DDBJ whole genome shotgun (WGS) entry which is preliminary data.</text>
</comment>
<evidence type="ECO:0000256" key="2">
    <source>
        <dbReference type="ARBA" id="ARBA00022448"/>
    </source>
</evidence>
<keyword evidence="8" id="KW-1185">Reference proteome</keyword>
<protein>
    <submittedName>
        <fullName evidence="7">Bacitracin ABC transporter, ATP-binding protein, putative</fullName>
    </submittedName>
</protein>
<proteinExistence type="inferred from homology"/>
<feature type="domain" description="ABC transporter" evidence="6">
    <location>
        <begin position="3"/>
        <end position="232"/>
    </location>
</feature>
<dbReference type="PROSITE" id="PS50893">
    <property type="entry name" value="ABC_TRANSPORTER_2"/>
    <property type="match status" value="1"/>
</dbReference>
<evidence type="ECO:0000256" key="3">
    <source>
        <dbReference type="ARBA" id="ARBA00022475"/>
    </source>
</evidence>
<keyword evidence="3" id="KW-0472">Membrane</keyword>
<dbReference type="InterPro" id="IPR027417">
    <property type="entry name" value="P-loop_NTPase"/>
</dbReference>
<keyword evidence="2" id="KW-0813">Transport</keyword>
<dbReference type="InterPro" id="IPR003439">
    <property type="entry name" value="ABC_transporter-like_ATP-bd"/>
</dbReference>
<keyword evidence="5 7" id="KW-0067">ATP-binding</keyword>
<evidence type="ECO:0000259" key="6">
    <source>
        <dbReference type="PROSITE" id="PS50893"/>
    </source>
</evidence>
<dbReference type="OrthoDB" id="9804819at2"/>
<sequence length="305" mass="33141">MLIEVADLKLSIHANPVLNGVRLTMQEGEIYGLLGPNGAGKSTTLSVLTGLRAADSGKVNVLGLAPMQQKRELHGKLGVLAEDSGFYGWMSAHGYLHWMARLYGRELSAVEMARRLEQVGLNAANRQAIKTYSRGMKQRLGLARALLNDPQLLILDEPTNGLDPRGRREIHDVLLELSREHGVGILLCTHLLDDVDRLCSRIGIINQGKTLLEGVLAELLADKTGANRYRLRVAASSATSGTLPQGVKLLAQEGGWLHLDIAPGVHPDAAWRELFALGWGITEIRSEGGGLEELYLNITETEVVA</sequence>
<name>A0A401JGF5_9PROT</name>
<dbReference type="RefSeq" id="WP_124705490.1">
    <property type="nucleotide sequence ID" value="NZ_BGOW01000026.1"/>
</dbReference>
<dbReference type="SUPFAM" id="SSF52540">
    <property type="entry name" value="P-loop containing nucleoside triphosphate hydrolases"/>
    <property type="match status" value="1"/>
</dbReference>
<dbReference type="PANTHER" id="PTHR43335">
    <property type="entry name" value="ABC TRANSPORTER, ATP-BINDING PROTEIN"/>
    <property type="match status" value="1"/>
</dbReference>
<comment type="similarity">
    <text evidence="1">Belongs to the ABC transporter superfamily.</text>
</comment>
<dbReference type="EMBL" id="BGOW01000026">
    <property type="protein sequence ID" value="GBL46706.1"/>
    <property type="molecule type" value="Genomic_DNA"/>
</dbReference>
<gene>
    <name evidence="7" type="ORF">SFMTTN_2531</name>
</gene>
<dbReference type="Proteomes" id="UP000286806">
    <property type="component" value="Unassembled WGS sequence"/>
</dbReference>